<comment type="caution">
    <text evidence="2">The sequence shown here is derived from an EMBL/GenBank/DDBJ whole genome shotgun (WGS) entry which is preliminary data.</text>
</comment>
<gene>
    <name evidence="2" type="ORF">P3W85_36860</name>
</gene>
<evidence type="ECO:0000313" key="2">
    <source>
        <dbReference type="EMBL" id="MDF3838465.1"/>
    </source>
</evidence>
<proteinExistence type="predicted"/>
<dbReference type="Gene3D" id="1.10.530.10">
    <property type="match status" value="1"/>
</dbReference>
<dbReference type="Gene3D" id="1.10.101.10">
    <property type="entry name" value="PGBD-like superfamily/PGBD"/>
    <property type="match status" value="1"/>
</dbReference>
<dbReference type="RefSeq" id="WP_276268420.1">
    <property type="nucleotide sequence ID" value="NZ_JARJLM010000594.1"/>
</dbReference>
<dbReference type="InterPro" id="IPR023346">
    <property type="entry name" value="Lysozyme-like_dom_sf"/>
</dbReference>
<keyword evidence="3" id="KW-1185">Reference proteome</keyword>
<accession>A0ABT6B0S1</accession>
<organism evidence="2 3">
    <name type="scientific">Cupriavidus basilensis</name>
    <dbReference type="NCBI Taxonomy" id="68895"/>
    <lineage>
        <taxon>Bacteria</taxon>
        <taxon>Pseudomonadati</taxon>
        <taxon>Pseudomonadota</taxon>
        <taxon>Betaproteobacteria</taxon>
        <taxon>Burkholderiales</taxon>
        <taxon>Burkholderiaceae</taxon>
        <taxon>Cupriavidus</taxon>
    </lineage>
</organism>
<dbReference type="InterPro" id="IPR002477">
    <property type="entry name" value="Peptidoglycan-bd-like"/>
</dbReference>
<dbReference type="InterPro" id="IPR036366">
    <property type="entry name" value="PGBDSf"/>
</dbReference>
<evidence type="ECO:0000313" key="3">
    <source>
        <dbReference type="Proteomes" id="UP001216674"/>
    </source>
</evidence>
<dbReference type="Pfam" id="PF01471">
    <property type="entry name" value="PG_binding_1"/>
    <property type="match status" value="1"/>
</dbReference>
<dbReference type="EMBL" id="JARJLM010000594">
    <property type="protein sequence ID" value="MDF3838465.1"/>
    <property type="molecule type" value="Genomic_DNA"/>
</dbReference>
<name>A0ABT6B0S1_9BURK</name>
<protein>
    <submittedName>
        <fullName evidence="2">Peptidoglycan-binding protein</fullName>
    </submittedName>
</protein>
<dbReference type="SUPFAM" id="SSF47090">
    <property type="entry name" value="PGBD-like"/>
    <property type="match status" value="1"/>
</dbReference>
<dbReference type="InterPro" id="IPR036365">
    <property type="entry name" value="PGBD-like_sf"/>
</dbReference>
<dbReference type="Proteomes" id="UP001216674">
    <property type="component" value="Unassembled WGS sequence"/>
</dbReference>
<feature type="domain" description="Peptidoglycan binding-like" evidence="1">
    <location>
        <begin position="10"/>
        <end position="66"/>
    </location>
</feature>
<dbReference type="SUPFAM" id="SSF53955">
    <property type="entry name" value="Lysozyme-like"/>
    <property type="match status" value="1"/>
</dbReference>
<reference evidence="2 3" key="1">
    <citation type="submission" date="2023-03" db="EMBL/GenBank/DDBJ databases">
        <title>Draft assemblies of triclosan tolerant bacteria isolated from returned activated sludge.</title>
        <authorList>
            <person name="Van Hamelsveld S."/>
        </authorList>
    </citation>
    <scope>NUCLEOTIDE SEQUENCE [LARGE SCALE GENOMIC DNA]</scope>
    <source>
        <strain evidence="2 3">GW210010_S58</strain>
    </source>
</reference>
<evidence type="ECO:0000259" key="1">
    <source>
        <dbReference type="Pfam" id="PF01471"/>
    </source>
</evidence>
<sequence length="267" mass="28581">MPAILQLGDSGAAVTQLQNALKERGFSPGAIDGKFGQGTIAAVMAFQQSENLLADGKAGPRTLAELGLVTDDTLPDATDAFTVQVVSRMFPQTPLGNIKANLPVVLQALVDHKLQDKRMVLTALATIRAETASFRPISEGVSRFNTSPNGHDFDLYDRRADLGNQGPPDGARYCGRGFVQLTGRTNYATYGPQLDPAQDLVRQPELANDPSIAANLLALFIGDRELAIKDALLHGDFQAARRLVNGGTNGLYDFTNAYQTGDQLVPD</sequence>